<feature type="compositionally biased region" description="Basic and acidic residues" evidence="1">
    <location>
        <begin position="248"/>
        <end position="260"/>
    </location>
</feature>
<evidence type="ECO:0000313" key="4">
    <source>
        <dbReference type="EMBL" id="OXA47002.1"/>
    </source>
</evidence>
<comment type="caution">
    <text evidence="4">The sequence shown here is derived from an EMBL/GenBank/DDBJ whole genome shotgun (WGS) entry which is preliminary data.</text>
</comment>
<keyword evidence="5" id="KW-1185">Reference proteome</keyword>
<name>A0A226DN87_FOLCA</name>
<proteinExistence type="predicted"/>
<feature type="compositionally biased region" description="Acidic residues" evidence="1">
    <location>
        <begin position="335"/>
        <end position="351"/>
    </location>
</feature>
<dbReference type="Proteomes" id="UP000198287">
    <property type="component" value="Unassembled WGS sequence"/>
</dbReference>
<feature type="chain" id="PRO_5012556296" evidence="3">
    <location>
        <begin position="25"/>
        <end position="370"/>
    </location>
</feature>
<reference evidence="4 5" key="1">
    <citation type="submission" date="2015-12" db="EMBL/GenBank/DDBJ databases">
        <title>The genome of Folsomia candida.</title>
        <authorList>
            <person name="Faddeeva A."/>
            <person name="Derks M.F."/>
            <person name="Anvar Y."/>
            <person name="Smit S."/>
            <person name="Van Straalen N."/>
            <person name="Roelofs D."/>
        </authorList>
    </citation>
    <scope>NUCLEOTIDE SEQUENCE [LARGE SCALE GENOMIC DNA]</scope>
    <source>
        <strain evidence="4 5">VU population</strain>
        <tissue evidence="4">Whole body</tissue>
    </source>
</reference>
<feature type="compositionally biased region" description="Polar residues" evidence="1">
    <location>
        <begin position="292"/>
        <end position="301"/>
    </location>
</feature>
<keyword evidence="2" id="KW-1133">Transmembrane helix</keyword>
<feature type="region of interest" description="Disordered" evidence="1">
    <location>
        <begin position="239"/>
        <end position="262"/>
    </location>
</feature>
<keyword evidence="2" id="KW-0812">Transmembrane</keyword>
<evidence type="ECO:0000256" key="1">
    <source>
        <dbReference type="SAM" id="MobiDB-lite"/>
    </source>
</evidence>
<accession>A0A226DN87</accession>
<dbReference type="AlphaFoldDB" id="A0A226DN87"/>
<feature type="region of interest" description="Disordered" evidence="1">
    <location>
        <begin position="29"/>
        <end position="53"/>
    </location>
</feature>
<feature type="transmembrane region" description="Helical" evidence="2">
    <location>
        <begin position="116"/>
        <end position="138"/>
    </location>
</feature>
<feature type="compositionally biased region" description="Basic and acidic residues" evidence="1">
    <location>
        <begin position="321"/>
        <end position="334"/>
    </location>
</feature>
<feature type="signal peptide" evidence="3">
    <location>
        <begin position="1"/>
        <end position="24"/>
    </location>
</feature>
<evidence type="ECO:0000256" key="2">
    <source>
        <dbReference type="SAM" id="Phobius"/>
    </source>
</evidence>
<feature type="region of interest" description="Disordered" evidence="1">
    <location>
        <begin position="292"/>
        <end position="351"/>
    </location>
</feature>
<organism evidence="4 5">
    <name type="scientific">Folsomia candida</name>
    <name type="common">Springtail</name>
    <dbReference type="NCBI Taxonomy" id="158441"/>
    <lineage>
        <taxon>Eukaryota</taxon>
        <taxon>Metazoa</taxon>
        <taxon>Ecdysozoa</taxon>
        <taxon>Arthropoda</taxon>
        <taxon>Hexapoda</taxon>
        <taxon>Collembola</taxon>
        <taxon>Entomobryomorpha</taxon>
        <taxon>Isotomoidea</taxon>
        <taxon>Isotomidae</taxon>
        <taxon>Proisotominae</taxon>
        <taxon>Folsomia</taxon>
    </lineage>
</organism>
<evidence type="ECO:0000313" key="5">
    <source>
        <dbReference type="Proteomes" id="UP000198287"/>
    </source>
</evidence>
<protein>
    <submittedName>
        <fullName evidence="4">HEAT repeat-containing protein 5B</fullName>
    </submittedName>
</protein>
<feature type="compositionally biased region" description="Basic and acidic residues" evidence="1">
    <location>
        <begin position="302"/>
        <end position="313"/>
    </location>
</feature>
<keyword evidence="3" id="KW-0732">Signal</keyword>
<sequence length="370" mass="42403">MGQIHVFILILIFATNLFPRPTSAVRKKNPNVNIDPEFDEEAGDEKFNSNGNPCLDPDDASGDCVHVDFVEGSVEEFIPEELTAHLIAISGKYTKRIYPPRPHPIKALKRYAELPYPIPVGPSIFFCSFFLVLTSWWMRHVLTFALRHTAATLDLYPEHQDFPNLHLYALQESKREARLRREARNTWAWMAKKYILRQNDPKVNVDVFQTTWADFDVPKDVWGIVRAVLRASAWMTKKGSTDGVKNLGDQKDDKDDDGKGAKNVTFHRASVKGNEVKRLSVWLEELEFASNNRPNKKTLPTTKDDQKKSRPVEEGPPTTLHRPDAKFDHRHDKDDDKEEIMAEDNNPPEETDLDYVLIEMMDEAVGPPSR</sequence>
<evidence type="ECO:0000256" key="3">
    <source>
        <dbReference type="SAM" id="SignalP"/>
    </source>
</evidence>
<dbReference type="EMBL" id="LNIX01000014">
    <property type="protein sequence ID" value="OXA47002.1"/>
    <property type="molecule type" value="Genomic_DNA"/>
</dbReference>
<keyword evidence="2" id="KW-0472">Membrane</keyword>
<gene>
    <name evidence="4" type="ORF">Fcan01_18425</name>
</gene>